<evidence type="ECO:0000313" key="4">
    <source>
        <dbReference type="Proteomes" id="UP001144036"/>
    </source>
</evidence>
<evidence type="ECO:0000313" key="3">
    <source>
        <dbReference type="EMBL" id="MDA0632956.1"/>
    </source>
</evidence>
<keyword evidence="3" id="KW-0347">Helicase</keyword>
<keyword evidence="4" id="KW-1185">Reference proteome</keyword>
<proteinExistence type="predicted"/>
<evidence type="ECO:0000256" key="1">
    <source>
        <dbReference type="SAM" id="MobiDB-lite"/>
    </source>
</evidence>
<dbReference type="Pfam" id="PF13625">
    <property type="entry name" value="Helicase_C_3"/>
    <property type="match status" value="1"/>
</dbReference>
<organism evidence="3 4">
    <name type="scientific">Nonomuraea corallina</name>
    <dbReference type="NCBI Taxonomy" id="2989783"/>
    <lineage>
        <taxon>Bacteria</taxon>
        <taxon>Bacillati</taxon>
        <taxon>Actinomycetota</taxon>
        <taxon>Actinomycetes</taxon>
        <taxon>Streptosporangiales</taxon>
        <taxon>Streptosporangiaceae</taxon>
        <taxon>Nonomuraea</taxon>
    </lineage>
</organism>
<sequence>MPRNAMADWLATRAPEQLQLIADRAALRRHGGDLSLTDLARLLSQDYVAAELVKFCTLPEIQALGAVSWLADQRHGPFPEEHWRAPDPRSRAVPRSEVIDLLAGDDPRLRAEAEAALDRLADQALLLPPHGEQVVAHNYVHRALTDGMALGRPAGQLISRHFNAPEVHRVAAGLGLEKAATRTAAEQDVLAVLADPARLRAVLDAAPEEAKELLQPLAYEGPLVETRCFHPVGPYGYSSTGKYTFFPGGSGHRGVDWLAARGLLLPSGLPNIAELPMEVALAVRGETRSSFHPRPPSPPELPGAERAEAGSQSALVAVAWQIERLLAACAEQPLAVRKAGGIAVRDTKRLAKLLRLPEETVRFLLELCVRADLLGALAEPVERPANRRVKAPDPTYVVLPTTRYDRWLSLPPAERLVPVLAAWAVCRDIPLWWPDPDQTPIALAAADDPDAVGLRYALLEALAAAPGRRAAAAPEYLVAATTWHRPMRVAEGADGAQRIAATVREAGLLGVIADDALTALGHALLGLLRSGQAWRAPGPVLGPVLAGLLPPPQTTARFQTDLTAVVSGTPEAGLAALLNAVGTRESEGHAVVWRISPASVRRALDTGHEAEDLLRQLRAVAQGDFPQPLEYLIKDVGRTHGRMRVVRSGCCVRSEDEALLAELAGAKALRKLGLRLIAPTVLISASSERETMDALRAAGYAPALEAETGVTLVEEPAARRAPARKS</sequence>
<gene>
    <name evidence="3" type="ORF">OUY22_05955</name>
</gene>
<keyword evidence="3" id="KW-0378">Hydrolase</keyword>
<feature type="region of interest" description="Disordered" evidence="1">
    <location>
        <begin position="286"/>
        <end position="307"/>
    </location>
</feature>
<dbReference type="Proteomes" id="UP001144036">
    <property type="component" value="Unassembled WGS sequence"/>
</dbReference>
<dbReference type="RefSeq" id="WP_270153750.1">
    <property type="nucleotide sequence ID" value="NZ_JAPNNL010000014.1"/>
</dbReference>
<feature type="domain" description="Helicase XPB/Ssl2 N-terminal" evidence="2">
    <location>
        <begin position="559"/>
        <end position="678"/>
    </location>
</feature>
<protein>
    <submittedName>
        <fullName evidence="3">Helicase-associated domain-containing protein</fullName>
    </submittedName>
</protein>
<keyword evidence="3" id="KW-0547">Nucleotide-binding</keyword>
<comment type="caution">
    <text evidence="3">The sequence shown here is derived from an EMBL/GenBank/DDBJ whole genome shotgun (WGS) entry which is preliminary data.</text>
</comment>
<dbReference type="GO" id="GO:0004386">
    <property type="term" value="F:helicase activity"/>
    <property type="evidence" value="ECO:0007669"/>
    <property type="project" value="UniProtKB-KW"/>
</dbReference>
<dbReference type="InterPro" id="IPR032830">
    <property type="entry name" value="XPB/Ssl2_N"/>
</dbReference>
<name>A0ABT4S6X5_9ACTN</name>
<dbReference type="EMBL" id="JAPNNL010000014">
    <property type="protein sequence ID" value="MDA0632956.1"/>
    <property type="molecule type" value="Genomic_DNA"/>
</dbReference>
<keyword evidence="3" id="KW-0067">ATP-binding</keyword>
<accession>A0ABT4S6X5</accession>
<reference evidence="3" key="1">
    <citation type="submission" date="2022-11" db="EMBL/GenBank/DDBJ databases">
        <title>Nonomuraea corallina sp. nov., a new species of the genus Nonomuraea isolated from sea side sediment in Thai sea.</title>
        <authorList>
            <person name="Ngamcharungchit C."/>
            <person name="Matsumoto A."/>
            <person name="Suriyachadkun C."/>
            <person name="Panbangred W."/>
            <person name="Inahashi Y."/>
            <person name="Intra B."/>
        </authorList>
    </citation>
    <scope>NUCLEOTIDE SEQUENCE</scope>
    <source>
        <strain evidence="3">MCN248</strain>
    </source>
</reference>
<evidence type="ECO:0000259" key="2">
    <source>
        <dbReference type="Pfam" id="PF13625"/>
    </source>
</evidence>